<keyword evidence="3" id="KW-1185">Reference proteome</keyword>
<dbReference type="Proteomes" id="UP000245207">
    <property type="component" value="Unassembled WGS sequence"/>
</dbReference>
<comment type="caution">
    <text evidence="2">The sequence shown here is derived from an EMBL/GenBank/DDBJ whole genome shotgun (WGS) entry which is preliminary data.</text>
</comment>
<feature type="region of interest" description="Disordered" evidence="1">
    <location>
        <begin position="88"/>
        <end position="112"/>
    </location>
</feature>
<organism evidence="2 3">
    <name type="scientific">Artemisia annua</name>
    <name type="common">Sweet wormwood</name>
    <dbReference type="NCBI Taxonomy" id="35608"/>
    <lineage>
        <taxon>Eukaryota</taxon>
        <taxon>Viridiplantae</taxon>
        <taxon>Streptophyta</taxon>
        <taxon>Embryophyta</taxon>
        <taxon>Tracheophyta</taxon>
        <taxon>Spermatophyta</taxon>
        <taxon>Magnoliopsida</taxon>
        <taxon>eudicotyledons</taxon>
        <taxon>Gunneridae</taxon>
        <taxon>Pentapetalae</taxon>
        <taxon>asterids</taxon>
        <taxon>campanulids</taxon>
        <taxon>Asterales</taxon>
        <taxon>Asteraceae</taxon>
        <taxon>Asteroideae</taxon>
        <taxon>Anthemideae</taxon>
        <taxon>Artemisiinae</taxon>
        <taxon>Artemisia</taxon>
    </lineage>
</organism>
<dbReference type="AlphaFoldDB" id="A0A2U1PKB7"/>
<gene>
    <name evidence="2" type="ORF">CTI12_AA143080</name>
</gene>
<reference evidence="2 3" key="1">
    <citation type="journal article" date="2018" name="Mol. Plant">
        <title>The genome of Artemisia annua provides insight into the evolution of Asteraceae family and artemisinin biosynthesis.</title>
        <authorList>
            <person name="Shen Q."/>
            <person name="Zhang L."/>
            <person name="Liao Z."/>
            <person name="Wang S."/>
            <person name="Yan T."/>
            <person name="Shi P."/>
            <person name="Liu M."/>
            <person name="Fu X."/>
            <person name="Pan Q."/>
            <person name="Wang Y."/>
            <person name="Lv Z."/>
            <person name="Lu X."/>
            <person name="Zhang F."/>
            <person name="Jiang W."/>
            <person name="Ma Y."/>
            <person name="Chen M."/>
            <person name="Hao X."/>
            <person name="Li L."/>
            <person name="Tang Y."/>
            <person name="Lv G."/>
            <person name="Zhou Y."/>
            <person name="Sun X."/>
            <person name="Brodelius P.E."/>
            <person name="Rose J.K.C."/>
            <person name="Tang K."/>
        </authorList>
    </citation>
    <scope>NUCLEOTIDE SEQUENCE [LARGE SCALE GENOMIC DNA]</scope>
    <source>
        <strain evidence="3">cv. Huhao1</strain>
        <tissue evidence="2">Leaf</tissue>
    </source>
</reference>
<name>A0A2U1PKB7_ARTAN</name>
<protein>
    <submittedName>
        <fullName evidence="2">Uncharacterized protein</fullName>
    </submittedName>
</protein>
<dbReference type="EMBL" id="PKPP01001043">
    <property type="protein sequence ID" value="PWA86206.1"/>
    <property type="molecule type" value="Genomic_DNA"/>
</dbReference>
<sequence length="143" mass="16334">MCVCGKRKKKEYKNRQERPLRKEEKKGKLLKNDQLTLRDCILNSPRSSTLPVTSNKRVYPNPSTFNNNDVSFERLLLEVRLDAPVKKVKDDDGNDLERKMEEESLTGGGSTKKRVSFRMPEVAEIFILDASLDTSPATVHDPI</sequence>
<dbReference type="OrthoDB" id="1671024at2759"/>
<feature type="region of interest" description="Disordered" evidence="1">
    <location>
        <begin position="1"/>
        <end position="27"/>
    </location>
</feature>
<feature type="compositionally biased region" description="Basic and acidic residues" evidence="1">
    <location>
        <begin position="88"/>
        <end position="102"/>
    </location>
</feature>
<accession>A0A2U1PKB7</accession>
<evidence type="ECO:0000313" key="3">
    <source>
        <dbReference type="Proteomes" id="UP000245207"/>
    </source>
</evidence>
<feature type="compositionally biased region" description="Basic residues" evidence="1">
    <location>
        <begin position="1"/>
        <end position="12"/>
    </location>
</feature>
<proteinExistence type="predicted"/>
<evidence type="ECO:0000313" key="2">
    <source>
        <dbReference type="EMBL" id="PWA86206.1"/>
    </source>
</evidence>
<feature type="compositionally biased region" description="Basic and acidic residues" evidence="1">
    <location>
        <begin position="13"/>
        <end position="27"/>
    </location>
</feature>
<evidence type="ECO:0000256" key="1">
    <source>
        <dbReference type="SAM" id="MobiDB-lite"/>
    </source>
</evidence>